<dbReference type="Proteomes" id="UP000596661">
    <property type="component" value="Chromosome 7"/>
</dbReference>
<proteinExistence type="predicted"/>
<evidence type="ECO:0000313" key="2">
    <source>
        <dbReference type="Proteomes" id="UP000596661"/>
    </source>
</evidence>
<accession>A0A803R8R2</accession>
<reference evidence="1" key="1">
    <citation type="submission" date="2018-11" db="EMBL/GenBank/DDBJ databases">
        <authorList>
            <person name="Grassa J C."/>
        </authorList>
    </citation>
    <scope>NUCLEOTIDE SEQUENCE [LARGE SCALE GENOMIC DNA]</scope>
</reference>
<reference evidence="1" key="2">
    <citation type="submission" date="2021-03" db="UniProtKB">
        <authorList>
            <consortium name="EnsemblPlants"/>
        </authorList>
    </citation>
    <scope>IDENTIFICATION</scope>
</reference>
<dbReference type="Gramene" id="novel_model_6436_5bd9a17a">
    <property type="protein sequence ID" value="cds.novel_model_6436_5bd9a17a"/>
    <property type="gene ID" value="novel_gene_3361_5bd9a17a"/>
</dbReference>
<dbReference type="EMBL" id="UZAU01000666">
    <property type="status" value="NOT_ANNOTATED_CDS"/>
    <property type="molecule type" value="Genomic_DNA"/>
</dbReference>
<protein>
    <submittedName>
        <fullName evidence="1">Uncharacterized protein</fullName>
    </submittedName>
</protein>
<organism evidence="1 2">
    <name type="scientific">Cannabis sativa</name>
    <name type="common">Hemp</name>
    <name type="synonym">Marijuana</name>
    <dbReference type="NCBI Taxonomy" id="3483"/>
    <lineage>
        <taxon>Eukaryota</taxon>
        <taxon>Viridiplantae</taxon>
        <taxon>Streptophyta</taxon>
        <taxon>Embryophyta</taxon>
        <taxon>Tracheophyta</taxon>
        <taxon>Spermatophyta</taxon>
        <taxon>Magnoliopsida</taxon>
        <taxon>eudicotyledons</taxon>
        <taxon>Gunneridae</taxon>
        <taxon>Pentapetalae</taxon>
        <taxon>rosids</taxon>
        <taxon>fabids</taxon>
        <taxon>Rosales</taxon>
        <taxon>Cannabaceae</taxon>
        <taxon>Cannabis</taxon>
    </lineage>
</organism>
<evidence type="ECO:0000313" key="1">
    <source>
        <dbReference type="EnsemblPlants" id="cds.novel_model_6436_5bd9a17a"/>
    </source>
</evidence>
<dbReference type="AlphaFoldDB" id="A0A803R8R2"/>
<keyword evidence="2" id="KW-1185">Reference proteome</keyword>
<dbReference type="EnsemblPlants" id="novel_model_6436_5bd9a17a">
    <property type="protein sequence ID" value="cds.novel_model_6436_5bd9a17a"/>
    <property type="gene ID" value="novel_gene_3361_5bd9a17a"/>
</dbReference>
<name>A0A803R8R2_CANSA</name>
<sequence>MDFLYNNAFQSLHKSKKDRSSKNLVLKTQVAVQNLTFSHMSSTEHPVPSKILAFLSSHTTQIIASIVVLQIFVLRLQPFNLLTISCGTHLGITHDRLNSFINLIHN</sequence>